<evidence type="ECO:0000256" key="1">
    <source>
        <dbReference type="SAM" id="MobiDB-lite"/>
    </source>
</evidence>
<feature type="compositionally biased region" description="Basic residues" evidence="1">
    <location>
        <begin position="166"/>
        <end position="178"/>
    </location>
</feature>
<gene>
    <name evidence="2" type="ORF">PCOR1329_LOCUS75233</name>
</gene>
<evidence type="ECO:0000313" key="3">
    <source>
        <dbReference type="Proteomes" id="UP001189429"/>
    </source>
</evidence>
<feature type="region of interest" description="Disordered" evidence="1">
    <location>
        <begin position="1"/>
        <end position="40"/>
    </location>
</feature>
<feature type="compositionally biased region" description="Acidic residues" evidence="1">
    <location>
        <begin position="15"/>
        <end position="26"/>
    </location>
</feature>
<accession>A0ABN9XBH8</accession>
<sequence length="338" mass="36781">MHRPVLKSQVGEPVPDGDPEGAEEETHEPAPEEKSNLLCDPVAPPTADYATFHALLRRKFHQKVPHLPVKHGYAADGTLRTECFAKCLHKGCQWISCTPTEEKRRQRLFNHHRPARAIRRDIAESAKEKAAISEGQAKAKQKERWEKLNAELEESLKQDAAAAPKAKAKAKGKAKAKAAGKATPKPNAKASGKAGPKAIAKAGAKGMHEDHAEDPRGEEAEYGGDGDGALDRELMEVSKVVRCRIAADGQRQVLVQYTDAAAPDEWIPEDALSTGWKNSLTPCMGAVVAAGLQDIMSFKWVGQKFIATIPGTPEVTRESESKKWRGADKAQAAAIRWC</sequence>
<comment type="caution">
    <text evidence="2">The sequence shown here is derived from an EMBL/GenBank/DDBJ whole genome shotgun (WGS) entry which is preliminary data.</text>
</comment>
<organism evidence="2 3">
    <name type="scientific">Prorocentrum cordatum</name>
    <dbReference type="NCBI Taxonomy" id="2364126"/>
    <lineage>
        <taxon>Eukaryota</taxon>
        <taxon>Sar</taxon>
        <taxon>Alveolata</taxon>
        <taxon>Dinophyceae</taxon>
        <taxon>Prorocentrales</taxon>
        <taxon>Prorocentraceae</taxon>
        <taxon>Prorocentrum</taxon>
    </lineage>
</organism>
<feature type="compositionally biased region" description="Basic and acidic residues" evidence="1">
    <location>
        <begin position="206"/>
        <end position="219"/>
    </location>
</feature>
<name>A0ABN9XBH8_9DINO</name>
<protein>
    <submittedName>
        <fullName evidence="2">Uncharacterized protein</fullName>
    </submittedName>
</protein>
<proteinExistence type="predicted"/>
<dbReference type="Proteomes" id="UP001189429">
    <property type="component" value="Unassembled WGS sequence"/>
</dbReference>
<keyword evidence="3" id="KW-1185">Reference proteome</keyword>
<evidence type="ECO:0000313" key="2">
    <source>
        <dbReference type="EMBL" id="CAK0896904.1"/>
    </source>
</evidence>
<dbReference type="EMBL" id="CAUYUJ010020255">
    <property type="protein sequence ID" value="CAK0896904.1"/>
    <property type="molecule type" value="Genomic_DNA"/>
</dbReference>
<feature type="region of interest" description="Disordered" evidence="1">
    <location>
        <begin position="159"/>
        <end position="228"/>
    </location>
</feature>
<feature type="compositionally biased region" description="Low complexity" evidence="1">
    <location>
        <begin position="179"/>
        <end position="205"/>
    </location>
</feature>
<reference evidence="2" key="1">
    <citation type="submission" date="2023-10" db="EMBL/GenBank/DDBJ databases">
        <authorList>
            <person name="Chen Y."/>
            <person name="Shah S."/>
            <person name="Dougan E. K."/>
            <person name="Thang M."/>
            <person name="Chan C."/>
        </authorList>
    </citation>
    <scope>NUCLEOTIDE SEQUENCE [LARGE SCALE GENOMIC DNA]</scope>
</reference>